<dbReference type="SMART" id="SM00248">
    <property type="entry name" value="ANK"/>
    <property type="match status" value="4"/>
</dbReference>
<evidence type="ECO:0000256" key="1">
    <source>
        <dbReference type="ARBA" id="ARBA00022737"/>
    </source>
</evidence>
<dbReference type="PANTHER" id="PTHR24198">
    <property type="entry name" value="ANKYRIN REPEAT AND PROTEIN KINASE DOMAIN-CONTAINING PROTEIN"/>
    <property type="match status" value="1"/>
</dbReference>
<gene>
    <name evidence="4" type="ORF">HMPREF9723_02040</name>
</gene>
<evidence type="ECO:0000256" key="2">
    <source>
        <dbReference type="ARBA" id="ARBA00023043"/>
    </source>
</evidence>
<evidence type="ECO:0000313" key="4">
    <source>
        <dbReference type="EMBL" id="EMB20580.1"/>
    </source>
</evidence>
<dbReference type="InterPro" id="IPR036770">
    <property type="entry name" value="Ankyrin_rpt-contain_sf"/>
</dbReference>
<dbReference type="EMBL" id="AGDY01000009">
    <property type="protein sequence ID" value="EMB20580.1"/>
    <property type="molecule type" value="Genomic_DNA"/>
</dbReference>
<dbReference type="Pfam" id="PF12796">
    <property type="entry name" value="Ank_2"/>
    <property type="match status" value="1"/>
</dbReference>
<dbReference type="SMART" id="SM00670">
    <property type="entry name" value="PINc"/>
    <property type="match status" value="1"/>
</dbReference>
<dbReference type="SUPFAM" id="SSF48403">
    <property type="entry name" value="Ankyrin repeat"/>
    <property type="match status" value="1"/>
</dbReference>
<sequence length="329" mass="39043">MIINDYKNSAVIPDTSALLKNINIIDNLLSDFSCVIITQTIIDELNYQKDKKKNNEAWLAMQRIENLKDKIYIHNDRNFTGINDEKIILFAKKYSKEQRHNVYILHDDIGFSLKYENSLLLRDYIGYQYIKKNDYNEIEKIDSLFLEDWNNYPAIENIDNYLSGGYTLLISCIRSKNILKYKKLEFLIKKCKANVNKTDNYKYFLTPLSHCIQVNDFKSFCRLLDNNADYNKGSVKETQKNYIKCRNEGNTPLMIACWHNRTKFVKKLCEYHDIGLNQQDSNGFTPLFKCAIKKNYDLYNYLLSLPRTDKYIRDRNNHCADWWLTHTNI</sequence>
<dbReference type="InterPro" id="IPR002716">
    <property type="entry name" value="PIN_dom"/>
</dbReference>
<dbReference type="Proteomes" id="UP000011701">
    <property type="component" value="Chromosome"/>
</dbReference>
<keyword evidence="1" id="KW-0677">Repeat</keyword>
<dbReference type="PATRIC" id="fig|999434.4.peg.2120"/>
<feature type="domain" description="PIN" evidence="3">
    <location>
        <begin position="9"/>
        <end position="113"/>
    </location>
</feature>
<dbReference type="InterPro" id="IPR002110">
    <property type="entry name" value="Ankyrin_rpt"/>
</dbReference>
<evidence type="ECO:0000259" key="3">
    <source>
        <dbReference type="SMART" id="SM00670"/>
    </source>
</evidence>
<dbReference type="Gene3D" id="3.40.50.1010">
    <property type="entry name" value="5'-nuclease"/>
    <property type="match status" value="1"/>
</dbReference>
<organism evidence="4">
    <name type="scientific">Treponema denticola OTK</name>
    <dbReference type="NCBI Taxonomy" id="999434"/>
    <lineage>
        <taxon>Bacteria</taxon>
        <taxon>Pseudomonadati</taxon>
        <taxon>Spirochaetota</taxon>
        <taxon>Spirochaetia</taxon>
        <taxon>Spirochaetales</taxon>
        <taxon>Treponemataceae</taxon>
        <taxon>Treponema</taxon>
    </lineage>
</organism>
<dbReference type="Pfam" id="PF13638">
    <property type="entry name" value="PIN_4"/>
    <property type="match status" value="1"/>
</dbReference>
<dbReference type="Gene3D" id="1.25.40.20">
    <property type="entry name" value="Ankyrin repeat-containing domain"/>
    <property type="match status" value="1"/>
</dbReference>
<proteinExistence type="predicted"/>
<protein>
    <recommendedName>
        <fullName evidence="3">PIN domain-containing protein</fullName>
    </recommendedName>
</protein>
<dbReference type="AlphaFoldDB" id="A0A0F6MNF4"/>
<accession>A0A0F6MNF4</accession>
<name>A0A0F6MNF4_TREDN</name>
<comment type="caution">
    <text evidence="4">The sequence shown here is derived from an EMBL/GenBank/DDBJ whole genome shotgun (WGS) entry which is preliminary data.</text>
</comment>
<dbReference type="PANTHER" id="PTHR24198:SF165">
    <property type="entry name" value="ANKYRIN REPEAT-CONTAINING PROTEIN-RELATED"/>
    <property type="match status" value="1"/>
</dbReference>
<dbReference type="HOGENOM" id="CLU_055392_0_0_12"/>
<reference evidence="4" key="1">
    <citation type="submission" date="2012-01" db="EMBL/GenBank/DDBJ databases">
        <title>The Genome Sequence of Treponema denticola OTK.</title>
        <authorList>
            <consortium name="The Broad Institute Genome Sequencing Platform"/>
            <person name="Earl A."/>
            <person name="Ward D."/>
            <person name="Feldgarden M."/>
            <person name="Gevers D."/>
            <person name="Blanton J.M."/>
            <person name="Fenno C.J."/>
            <person name="Baranova O.V."/>
            <person name="Mathney J."/>
            <person name="Dewhirst F.E."/>
            <person name="Izard J."/>
            <person name="Young S.K."/>
            <person name="Zeng Q."/>
            <person name="Gargeya S."/>
            <person name="Fitzgerald M."/>
            <person name="Haas B."/>
            <person name="Abouelleil A."/>
            <person name="Alvarado L."/>
            <person name="Arachchi H.M."/>
            <person name="Berlin A."/>
            <person name="Chapman S.B."/>
            <person name="Gearin G."/>
            <person name="Goldberg J."/>
            <person name="Griggs A."/>
            <person name="Gujja S."/>
            <person name="Hansen M."/>
            <person name="Heiman D."/>
            <person name="Howarth C."/>
            <person name="Larimer J."/>
            <person name="Lui A."/>
            <person name="MacDonald P.J.P."/>
            <person name="McCowen C."/>
            <person name="Montmayeur A."/>
            <person name="Murphy C."/>
            <person name="Neiman D."/>
            <person name="Pearson M."/>
            <person name="Priest M."/>
            <person name="Roberts A."/>
            <person name="Saif S."/>
            <person name="Shea T."/>
            <person name="Sisk P."/>
            <person name="Stolte C."/>
            <person name="Sykes S."/>
            <person name="Wortman J."/>
            <person name="Nusbaum C."/>
            <person name="Birren B."/>
        </authorList>
    </citation>
    <scope>NUCLEOTIDE SEQUENCE [LARGE SCALE GENOMIC DNA]</scope>
    <source>
        <strain evidence="4">OTK</strain>
    </source>
</reference>
<keyword evidence="2" id="KW-0040">ANK repeat</keyword>